<feature type="compositionally biased region" description="Basic and acidic residues" evidence="1">
    <location>
        <begin position="54"/>
        <end position="68"/>
    </location>
</feature>
<evidence type="ECO:0000256" key="1">
    <source>
        <dbReference type="SAM" id="MobiDB-lite"/>
    </source>
</evidence>
<keyword evidence="3" id="KW-1185">Reference proteome</keyword>
<feature type="compositionally biased region" description="Basic and acidic residues" evidence="1">
    <location>
        <begin position="93"/>
        <end position="113"/>
    </location>
</feature>
<dbReference type="Proteomes" id="UP000596742">
    <property type="component" value="Unassembled WGS sequence"/>
</dbReference>
<evidence type="ECO:0000313" key="2">
    <source>
        <dbReference type="EMBL" id="VDH96451.1"/>
    </source>
</evidence>
<organism evidence="2 3">
    <name type="scientific">Mytilus galloprovincialis</name>
    <name type="common">Mediterranean mussel</name>
    <dbReference type="NCBI Taxonomy" id="29158"/>
    <lineage>
        <taxon>Eukaryota</taxon>
        <taxon>Metazoa</taxon>
        <taxon>Spiralia</taxon>
        <taxon>Lophotrochozoa</taxon>
        <taxon>Mollusca</taxon>
        <taxon>Bivalvia</taxon>
        <taxon>Autobranchia</taxon>
        <taxon>Pteriomorphia</taxon>
        <taxon>Mytilida</taxon>
        <taxon>Mytiloidea</taxon>
        <taxon>Mytilidae</taxon>
        <taxon>Mytilinae</taxon>
        <taxon>Mytilus</taxon>
    </lineage>
</organism>
<dbReference type="EMBL" id="UYJE01000787">
    <property type="protein sequence ID" value="VDH96451.1"/>
    <property type="molecule type" value="Genomic_DNA"/>
</dbReference>
<name>A0A8B6BWU7_MYTGA</name>
<accession>A0A8B6BWU7</accession>
<proteinExistence type="predicted"/>
<evidence type="ECO:0000313" key="3">
    <source>
        <dbReference type="Proteomes" id="UP000596742"/>
    </source>
</evidence>
<gene>
    <name evidence="2" type="ORF">MGAL_10B059672</name>
</gene>
<protein>
    <submittedName>
        <fullName evidence="2">Uncharacterized protein</fullName>
    </submittedName>
</protein>
<dbReference type="AlphaFoldDB" id="A0A8B6BWU7"/>
<reference evidence="2" key="1">
    <citation type="submission" date="2018-11" db="EMBL/GenBank/DDBJ databases">
        <authorList>
            <person name="Alioto T."/>
            <person name="Alioto T."/>
        </authorList>
    </citation>
    <scope>NUCLEOTIDE SEQUENCE</scope>
</reference>
<sequence length="146" mass="18110">MDKQLEYSEIYWENIRHQQQLEILHRKLKTRINDEEDDLDINIEGQDIICKTIPSERDTDQNRRRQIVDQHNTYNNDIYNDRKYDQKQNQQDQQKDWSKRRNSSEVPEHRENNEIITIQEKKKTRQRKQVMYRYSLKVYSNGYNSF</sequence>
<feature type="compositionally biased region" description="Polar residues" evidence="1">
    <location>
        <begin position="69"/>
        <end position="78"/>
    </location>
</feature>
<feature type="region of interest" description="Disordered" evidence="1">
    <location>
        <begin position="52"/>
        <end position="114"/>
    </location>
</feature>
<comment type="caution">
    <text evidence="2">The sequence shown here is derived from an EMBL/GenBank/DDBJ whole genome shotgun (WGS) entry which is preliminary data.</text>
</comment>